<evidence type="ECO:0000259" key="12">
    <source>
        <dbReference type="Pfam" id="PF25084"/>
    </source>
</evidence>
<dbReference type="InterPro" id="IPR056764">
    <property type="entry name" value="LbH_EIF2B3/5"/>
</dbReference>
<name>A0AAW1R5G3_9CHLO</name>
<accession>A0AAW1R5G3</accession>
<comment type="function">
    <text evidence="8">Acts as a component of the translation initiation factor 2B (eIF2B) complex, which catalyzes the exchange of GDP for GTP on the eukaryotic initiation factor 2 (eIF2) complex gamma subunit. Its guanine nucleotide exchange factor activity is repressed when bound to eIF2 complex phosphorylated on the alpha subunit, thereby limiting the amount of methionyl-initiator methionine tRNA available to the ribosome and consequently global translation is repressed.</text>
</comment>
<dbReference type="Gene3D" id="2.160.10.10">
    <property type="entry name" value="Hexapeptide repeat proteins"/>
    <property type="match status" value="1"/>
</dbReference>
<keyword evidence="14" id="KW-1185">Reference proteome</keyword>
<dbReference type="Pfam" id="PF00483">
    <property type="entry name" value="NTP_transferase"/>
    <property type="match status" value="1"/>
</dbReference>
<reference evidence="13 14" key="1">
    <citation type="journal article" date="2024" name="Nat. Commun.">
        <title>Phylogenomics reveals the evolutionary origins of lichenization in chlorophyte algae.</title>
        <authorList>
            <person name="Puginier C."/>
            <person name="Libourel C."/>
            <person name="Otte J."/>
            <person name="Skaloud P."/>
            <person name="Haon M."/>
            <person name="Grisel S."/>
            <person name="Petersen M."/>
            <person name="Berrin J.G."/>
            <person name="Delaux P.M."/>
            <person name="Dal Grande F."/>
            <person name="Keller J."/>
        </authorList>
    </citation>
    <scope>NUCLEOTIDE SEQUENCE [LARGE SCALE GENOMIC DNA]</scope>
    <source>
        <strain evidence="13 14">SAG 2043</strain>
    </source>
</reference>
<dbReference type="Pfam" id="PF25084">
    <property type="entry name" value="LbH_EIF2B"/>
    <property type="match status" value="1"/>
</dbReference>
<dbReference type="CDD" id="cd04652">
    <property type="entry name" value="LbH_eIF2B_gamma_C"/>
    <property type="match status" value="1"/>
</dbReference>
<evidence type="ECO:0000256" key="8">
    <source>
        <dbReference type="ARBA" id="ARBA00045373"/>
    </source>
</evidence>
<dbReference type="EMBL" id="JALJOR010000001">
    <property type="protein sequence ID" value="KAK9828728.1"/>
    <property type="molecule type" value="Genomic_DNA"/>
</dbReference>
<evidence type="ECO:0000256" key="5">
    <source>
        <dbReference type="ARBA" id="ARBA00022917"/>
    </source>
</evidence>
<feature type="domain" description="EIF2B subunit epsilon/gamma LbH" evidence="12">
    <location>
        <begin position="338"/>
        <end position="438"/>
    </location>
</feature>
<feature type="region of interest" description="Disordered" evidence="10">
    <location>
        <begin position="137"/>
        <end position="157"/>
    </location>
</feature>
<keyword evidence="5" id="KW-0648">Protein biosynthesis</keyword>
<evidence type="ECO:0000256" key="2">
    <source>
        <dbReference type="ARBA" id="ARBA00007878"/>
    </source>
</evidence>
<dbReference type="InterPro" id="IPR005835">
    <property type="entry name" value="NTP_transferase_dom"/>
</dbReference>
<dbReference type="InterPro" id="IPR029044">
    <property type="entry name" value="Nucleotide-diphossugar_trans"/>
</dbReference>
<dbReference type="GO" id="GO:0005851">
    <property type="term" value="C:eukaryotic translation initiation factor 2B complex"/>
    <property type="evidence" value="ECO:0007669"/>
    <property type="project" value="TreeGrafter"/>
</dbReference>
<proteinExistence type="inferred from homology"/>
<dbReference type="PANTHER" id="PTHR45989">
    <property type="entry name" value="TRANSLATION INITIATION FACTOR EIF-2B SUBUNIT GAMMA"/>
    <property type="match status" value="1"/>
</dbReference>
<keyword evidence="4" id="KW-0396">Initiation factor</keyword>
<feature type="domain" description="Nucleotidyl transferase" evidence="11">
    <location>
        <begin position="7"/>
        <end position="147"/>
    </location>
</feature>
<evidence type="ECO:0000256" key="6">
    <source>
        <dbReference type="ARBA" id="ARBA00044196"/>
    </source>
</evidence>
<evidence type="ECO:0000256" key="1">
    <source>
        <dbReference type="ARBA" id="ARBA00004514"/>
    </source>
</evidence>
<dbReference type="AlphaFoldDB" id="A0AAW1R5G3"/>
<evidence type="ECO:0000256" key="7">
    <source>
        <dbReference type="ARBA" id="ARBA00044229"/>
    </source>
</evidence>
<evidence type="ECO:0000313" key="13">
    <source>
        <dbReference type="EMBL" id="KAK9828728.1"/>
    </source>
</evidence>
<comment type="subunit">
    <text evidence="9">Component of the translation initiation factor 2B (eIF2B) complex which is a heterodecamer of two sets of five different subunits: alpha, beta, gamma, delta and epsilon. Subunits alpha, beta and delta comprise a regulatory subcomplex and subunits epsilon and gamma comprise a catalytic subcomplex. Within the complex, the hexameric regulatory complex resides at the center, with the two heterodimeric catalytic subcomplexes bound on opposite sides.</text>
</comment>
<dbReference type="GO" id="GO:0003743">
    <property type="term" value="F:translation initiation factor activity"/>
    <property type="evidence" value="ECO:0007669"/>
    <property type="project" value="UniProtKB-KW"/>
</dbReference>
<evidence type="ECO:0000259" key="11">
    <source>
        <dbReference type="Pfam" id="PF00483"/>
    </source>
</evidence>
<dbReference type="GO" id="GO:0005085">
    <property type="term" value="F:guanyl-nucleotide exchange factor activity"/>
    <property type="evidence" value="ECO:0007669"/>
    <property type="project" value="TreeGrafter"/>
</dbReference>
<evidence type="ECO:0000256" key="4">
    <source>
        <dbReference type="ARBA" id="ARBA00022540"/>
    </source>
</evidence>
<evidence type="ECO:0000256" key="3">
    <source>
        <dbReference type="ARBA" id="ARBA00022490"/>
    </source>
</evidence>
<evidence type="ECO:0000256" key="9">
    <source>
        <dbReference type="ARBA" id="ARBA00046432"/>
    </source>
</evidence>
<dbReference type="GO" id="GO:0005829">
    <property type="term" value="C:cytosol"/>
    <property type="evidence" value="ECO:0007669"/>
    <property type="project" value="UniProtKB-SubCell"/>
</dbReference>
<evidence type="ECO:0000313" key="14">
    <source>
        <dbReference type="Proteomes" id="UP001489004"/>
    </source>
</evidence>
<dbReference type="SUPFAM" id="SSF53448">
    <property type="entry name" value="Nucleotide-diphospho-sugar transferases"/>
    <property type="match status" value="1"/>
</dbReference>
<gene>
    <name evidence="13" type="ORF">WJX72_001741</name>
</gene>
<comment type="subcellular location">
    <subcellularLocation>
        <location evidence="1">Cytoplasm</location>
        <location evidence="1">Cytosol</location>
    </subcellularLocation>
</comment>
<comment type="similarity">
    <text evidence="2">Belongs to the eIF-2B gamma/epsilon subunits family.</text>
</comment>
<dbReference type="Gene3D" id="3.90.550.10">
    <property type="entry name" value="Spore Coat Polysaccharide Biosynthesis Protein SpsA, Chain A"/>
    <property type="match status" value="1"/>
</dbReference>
<protein>
    <recommendedName>
        <fullName evidence="6">Translation initiation factor eIF2B subunit gamma</fullName>
    </recommendedName>
    <alternativeName>
        <fullName evidence="7">eIF2B GDP-GTP exchange factor subunit gamma</fullName>
    </alternativeName>
</protein>
<dbReference type="Proteomes" id="UP001489004">
    <property type="component" value="Unassembled WGS sequence"/>
</dbReference>
<sequence length="453" mass="48600">MALQFQAVVLAGSIGSQLYPLNSTGTPKALLPIGNQHLITYPLQTLEEGGIKDVLVLCQGETASAKVSSWIAKNYQGPLHLEVKSVPEDSGTADALRTVRDKLKGANIVVISGDLVADVPLKAIMATHYVNQSTATSLLAPRKTSPSSETKPGKAPKDVDYIGMDEAQKRLLFFASSPEMKSKLRVPLTALKQFGQLTVRTDFVDVHLYVFNLEAMLTALDTRPAISSIKQDLVPHLVRNQFSGLGRQPCAQSGDSASTPTARVMASPFSAAPVQKAMEILSLGEGASSQRGFSVFLASKDQFCMRARDVHSYREVNKEITAPELALRLLQQKPNPKHDNYVHESVQLGTNKTTVGAGCIIGPATILSDKCSVKRSVIGGSCKLGTNVKVLNSVIMDSVTIEEGCHLQNTVVCAGAHLKAKSTLNKCIVGPDYIVAETSDLRDEVVAKSRATH</sequence>
<dbReference type="GO" id="GO:0002183">
    <property type="term" value="P:cytoplasmic translational initiation"/>
    <property type="evidence" value="ECO:0007669"/>
    <property type="project" value="TreeGrafter"/>
</dbReference>
<dbReference type="PANTHER" id="PTHR45989:SF1">
    <property type="entry name" value="TRANSLATION INITIATION FACTOR EIF-2B SUBUNIT GAMMA"/>
    <property type="match status" value="1"/>
</dbReference>
<keyword evidence="3" id="KW-0963">Cytoplasm</keyword>
<evidence type="ECO:0000256" key="10">
    <source>
        <dbReference type="SAM" id="MobiDB-lite"/>
    </source>
</evidence>
<dbReference type="InterPro" id="IPR051960">
    <property type="entry name" value="eIF2B_gamma"/>
</dbReference>
<organism evidence="13 14">
    <name type="scientific">[Myrmecia] bisecta</name>
    <dbReference type="NCBI Taxonomy" id="41462"/>
    <lineage>
        <taxon>Eukaryota</taxon>
        <taxon>Viridiplantae</taxon>
        <taxon>Chlorophyta</taxon>
        <taxon>core chlorophytes</taxon>
        <taxon>Trebouxiophyceae</taxon>
        <taxon>Trebouxiales</taxon>
        <taxon>Trebouxiaceae</taxon>
        <taxon>Myrmecia</taxon>
    </lineage>
</organism>
<comment type="caution">
    <text evidence="13">The sequence shown here is derived from an EMBL/GenBank/DDBJ whole genome shotgun (WGS) entry which is preliminary data.</text>
</comment>